<accession>A0A6A5TT74</accession>
<dbReference type="EMBL" id="ML976994">
    <property type="protein sequence ID" value="KAF1955608.1"/>
    <property type="molecule type" value="Genomic_DNA"/>
</dbReference>
<dbReference type="SUPFAM" id="SSF49503">
    <property type="entry name" value="Cupredoxins"/>
    <property type="match status" value="1"/>
</dbReference>
<evidence type="ECO:0000313" key="1">
    <source>
        <dbReference type="EMBL" id="KAF1955608.1"/>
    </source>
</evidence>
<dbReference type="AlphaFoldDB" id="A0A6A5TT74"/>
<evidence type="ECO:0008006" key="3">
    <source>
        <dbReference type="Google" id="ProtNLM"/>
    </source>
</evidence>
<feature type="non-terminal residue" evidence="1">
    <location>
        <position position="113"/>
    </location>
</feature>
<dbReference type="InterPro" id="IPR052953">
    <property type="entry name" value="Ser-rich/MCO-related"/>
</dbReference>
<dbReference type="InterPro" id="IPR008972">
    <property type="entry name" value="Cupredoxin"/>
</dbReference>
<dbReference type="Proteomes" id="UP000800035">
    <property type="component" value="Unassembled WGS sequence"/>
</dbReference>
<gene>
    <name evidence="1" type="ORF">CC80DRAFT_354485</name>
</gene>
<name>A0A6A5TT74_9PLEO</name>
<dbReference type="OrthoDB" id="2331100at2759"/>
<keyword evidence="2" id="KW-1185">Reference proteome</keyword>
<dbReference type="Gene3D" id="2.60.40.420">
    <property type="entry name" value="Cupredoxins - blue copper proteins"/>
    <property type="match status" value="1"/>
</dbReference>
<proteinExistence type="predicted"/>
<sequence>THVIRVGASGDLIFDPNNLDAGVGDMLRFEFFGNHTLTQSSLSKPCTASGAFDADFVFDSSGGSKNQLLFLVQSSNPQWFFCRQILPSPHCSAGMVFGLNPGNLMEDFLANAK</sequence>
<organism evidence="1 2">
    <name type="scientific">Byssothecium circinans</name>
    <dbReference type="NCBI Taxonomy" id="147558"/>
    <lineage>
        <taxon>Eukaryota</taxon>
        <taxon>Fungi</taxon>
        <taxon>Dikarya</taxon>
        <taxon>Ascomycota</taxon>
        <taxon>Pezizomycotina</taxon>
        <taxon>Dothideomycetes</taxon>
        <taxon>Pleosporomycetidae</taxon>
        <taxon>Pleosporales</taxon>
        <taxon>Massarineae</taxon>
        <taxon>Massarinaceae</taxon>
        <taxon>Byssothecium</taxon>
    </lineage>
</organism>
<dbReference type="PANTHER" id="PTHR34883:SF16">
    <property type="entry name" value="RICH PROTEIN, PUTATIVE-RELATED"/>
    <property type="match status" value="1"/>
</dbReference>
<dbReference type="PANTHER" id="PTHR34883">
    <property type="entry name" value="SERINE-RICH PROTEIN, PUTATIVE-RELATED-RELATED"/>
    <property type="match status" value="1"/>
</dbReference>
<reference evidence="1" key="1">
    <citation type="journal article" date="2020" name="Stud. Mycol.">
        <title>101 Dothideomycetes genomes: a test case for predicting lifestyles and emergence of pathogens.</title>
        <authorList>
            <person name="Haridas S."/>
            <person name="Albert R."/>
            <person name="Binder M."/>
            <person name="Bloem J."/>
            <person name="Labutti K."/>
            <person name="Salamov A."/>
            <person name="Andreopoulos B."/>
            <person name="Baker S."/>
            <person name="Barry K."/>
            <person name="Bills G."/>
            <person name="Bluhm B."/>
            <person name="Cannon C."/>
            <person name="Castanera R."/>
            <person name="Culley D."/>
            <person name="Daum C."/>
            <person name="Ezra D."/>
            <person name="Gonzalez J."/>
            <person name="Henrissat B."/>
            <person name="Kuo A."/>
            <person name="Liang C."/>
            <person name="Lipzen A."/>
            <person name="Lutzoni F."/>
            <person name="Magnuson J."/>
            <person name="Mondo S."/>
            <person name="Nolan M."/>
            <person name="Ohm R."/>
            <person name="Pangilinan J."/>
            <person name="Park H.-J."/>
            <person name="Ramirez L."/>
            <person name="Alfaro M."/>
            <person name="Sun H."/>
            <person name="Tritt A."/>
            <person name="Yoshinaga Y."/>
            <person name="Zwiers L.-H."/>
            <person name="Turgeon B."/>
            <person name="Goodwin S."/>
            <person name="Spatafora J."/>
            <person name="Crous P."/>
            <person name="Grigoriev I."/>
        </authorList>
    </citation>
    <scope>NUCLEOTIDE SEQUENCE</scope>
    <source>
        <strain evidence="1">CBS 675.92</strain>
    </source>
</reference>
<evidence type="ECO:0000313" key="2">
    <source>
        <dbReference type="Proteomes" id="UP000800035"/>
    </source>
</evidence>
<feature type="non-terminal residue" evidence="1">
    <location>
        <position position="1"/>
    </location>
</feature>
<protein>
    <recommendedName>
        <fullName evidence="3">Cupredoxin</fullName>
    </recommendedName>
</protein>